<evidence type="ECO:0000256" key="1">
    <source>
        <dbReference type="ARBA" id="ARBA00007964"/>
    </source>
</evidence>
<dbReference type="EC" id="1.3.1.12" evidence="4"/>
<dbReference type="PROSITE" id="PS51176">
    <property type="entry name" value="PDH_ADH"/>
    <property type="match status" value="1"/>
</dbReference>
<keyword evidence="4" id="KW-0413">Isomerase</keyword>
<dbReference type="GO" id="GO:0004665">
    <property type="term" value="F:prephenate dehydrogenase (NADP+) activity"/>
    <property type="evidence" value="ECO:0007669"/>
    <property type="project" value="InterPro"/>
</dbReference>
<proteinExistence type="inferred from homology"/>
<dbReference type="InterPro" id="IPR036291">
    <property type="entry name" value="NAD(P)-bd_dom_sf"/>
</dbReference>
<comment type="caution">
    <text evidence="4">The sequence shown here is derived from an EMBL/GenBank/DDBJ whole genome shotgun (WGS) entry which is preliminary data.</text>
</comment>
<reference evidence="4" key="1">
    <citation type="submission" date="2019-12" db="EMBL/GenBank/DDBJ databases">
        <title>High-Quality draft genome sequences of three cyanobacteria isolated from the limestone walls of the Old Cathedral of Coimbra.</title>
        <authorList>
            <person name="Tiago I."/>
            <person name="Soares F."/>
            <person name="Portugal A."/>
        </authorList>
    </citation>
    <scope>NUCLEOTIDE SEQUENCE</scope>
    <source>
        <strain evidence="4">A</strain>
    </source>
</reference>
<gene>
    <name evidence="4" type="primary">tyrA</name>
    <name evidence="4" type="ORF">GS601_13110</name>
</gene>
<dbReference type="SUPFAM" id="SSF48179">
    <property type="entry name" value="6-phosphogluconate dehydrogenase C-terminal domain-like"/>
    <property type="match status" value="1"/>
</dbReference>
<evidence type="ECO:0000256" key="2">
    <source>
        <dbReference type="ARBA" id="ARBA00023002"/>
    </source>
</evidence>
<dbReference type="InterPro" id="IPR046825">
    <property type="entry name" value="PDH_C"/>
</dbReference>
<organism evidence="4 5">
    <name type="scientific">Myxacorys almedinensis A</name>
    <dbReference type="NCBI Taxonomy" id="2690445"/>
    <lineage>
        <taxon>Bacteria</taxon>
        <taxon>Bacillati</taxon>
        <taxon>Cyanobacteriota</taxon>
        <taxon>Cyanophyceae</taxon>
        <taxon>Leptolyngbyales</taxon>
        <taxon>Leptolyngbyaceae</taxon>
        <taxon>Myxacorys</taxon>
        <taxon>Myxacorys almedinensis</taxon>
    </lineage>
</organism>
<dbReference type="RefSeq" id="WP_162423745.1">
    <property type="nucleotide sequence ID" value="NZ_WVIE01000014.1"/>
</dbReference>
<dbReference type="AlphaFoldDB" id="A0A8J7Z219"/>
<dbReference type="NCBIfam" id="NF008400">
    <property type="entry name" value="PRK11199.1"/>
    <property type="match status" value="1"/>
</dbReference>
<evidence type="ECO:0000313" key="4">
    <source>
        <dbReference type="EMBL" id="NDJ18219.1"/>
    </source>
</evidence>
<dbReference type="PANTHER" id="PTHR21363:SF0">
    <property type="entry name" value="PREPHENATE DEHYDROGENASE [NADP(+)]"/>
    <property type="match status" value="1"/>
</dbReference>
<dbReference type="Pfam" id="PF20463">
    <property type="entry name" value="PDH_C"/>
    <property type="match status" value="1"/>
</dbReference>
<dbReference type="SUPFAM" id="SSF51735">
    <property type="entry name" value="NAD(P)-binding Rossmann-fold domains"/>
    <property type="match status" value="1"/>
</dbReference>
<dbReference type="GO" id="GO:0006571">
    <property type="term" value="P:tyrosine biosynthetic process"/>
    <property type="evidence" value="ECO:0007669"/>
    <property type="project" value="InterPro"/>
</dbReference>
<keyword evidence="5" id="KW-1185">Reference proteome</keyword>
<dbReference type="PANTHER" id="PTHR21363">
    <property type="entry name" value="PREPHENATE DEHYDROGENASE"/>
    <property type="match status" value="1"/>
</dbReference>
<dbReference type="InterPro" id="IPR003099">
    <property type="entry name" value="Prephen_DH"/>
</dbReference>
<dbReference type="Pfam" id="PF02153">
    <property type="entry name" value="PDH_N"/>
    <property type="match status" value="1"/>
</dbReference>
<keyword evidence="2 4" id="KW-0560">Oxidoreductase</keyword>
<protein>
    <submittedName>
        <fullName evidence="4">Bifunctional chorismate mutase/prephenate dehydrogenase</fullName>
        <ecNumber evidence="4">1.3.1.12</ecNumber>
        <ecNumber evidence="4">5.4.99.5</ecNumber>
    </submittedName>
</protein>
<dbReference type="InterPro" id="IPR046826">
    <property type="entry name" value="PDH_N"/>
</dbReference>
<name>A0A8J7Z219_9CYAN</name>
<dbReference type="GO" id="GO:0004106">
    <property type="term" value="F:chorismate mutase activity"/>
    <property type="evidence" value="ECO:0007669"/>
    <property type="project" value="UniProtKB-EC"/>
</dbReference>
<dbReference type="InterPro" id="IPR050812">
    <property type="entry name" value="Preph/Arog_dehydrog"/>
</dbReference>
<evidence type="ECO:0000313" key="5">
    <source>
        <dbReference type="Proteomes" id="UP000646053"/>
    </source>
</evidence>
<evidence type="ECO:0000259" key="3">
    <source>
        <dbReference type="PROSITE" id="PS51176"/>
    </source>
</evidence>
<dbReference type="Proteomes" id="UP000646053">
    <property type="component" value="Unassembled WGS sequence"/>
</dbReference>
<dbReference type="Gene3D" id="3.40.50.720">
    <property type="entry name" value="NAD(P)-binding Rossmann-like Domain"/>
    <property type="match status" value="1"/>
</dbReference>
<sequence length="369" mass="40228">MAIPDQLQQIDQGLITLLSERISILAALGVPLMQEQISHYKSLLMQVGVSECVWSSIVISSMAALASTPPLSYEGVPRNITVVGGRGIMGRFFTDRLVAAGHHVSILEYDGWDQADRLLGDADLVLICVPFKGTLAVIQKVAPYLSPTAILADIASTKVSTVQAMLDSHPGPVVGLHPMFGPGVNSFLSQNVVVCPGRKPNACQWFLNLIEAEGGKLITCTAEEHDRMMVAVQAIRHFATFSLGVFLAEEGISIDRSLDFASPIYRTEINLINRLFAQDASLYIDIMLASPDRCEAITRLTKTSDRLANLLAQENRTALMAEFEVARETFRDDSNRALKESNYIINTLSNFLAANEVETVDLSSALAFS</sequence>
<dbReference type="InterPro" id="IPR008927">
    <property type="entry name" value="6-PGluconate_DH-like_C_sf"/>
</dbReference>
<accession>A0A8J7Z219</accession>
<dbReference type="GO" id="GO:0008977">
    <property type="term" value="F:prephenate dehydrogenase (NAD+) activity"/>
    <property type="evidence" value="ECO:0007669"/>
    <property type="project" value="UniProtKB-EC"/>
</dbReference>
<comment type="similarity">
    <text evidence="1">Belongs to the prephenate/arogenate dehydrogenase family.</text>
</comment>
<dbReference type="Gene3D" id="1.10.3660.10">
    <property type="entry name" value="6-phosphogluconate dehydrogenase C-terminal like domain"/>
    <property type="match status" value="1"/>
</dbReference>
<dbReference type="EC" id="5.4.99.5" evidence="4"/>
<dbReference type="GO" id="GO:0070403">
    <property type="term" value="F:NAD+ binding"/>
    <property type="evidence" value="ECO:0007669"/>
    <property type="project" value="InterPro"/>
</dbReference>
<dbReference type="EMBL" id="WVIE01000014">
    <property type="protein sequence ID" value="NDJ18219.1"/>
    <property type="molecule type" value="Genomic_DNA"/>
</dbReference>
<feature type="domain" description="Prephenate/arogenate dehydrogenase" evidence="3">
    <location>
        <begin position="78"/>
        <end position="341"/>
    </location>
</feature>